<evidence type="ECO:0000313" key="1">
    <source>
        <dbReference type="EMBL" id="GGJ70935.1"/>
    </source>
</evidence>
<dbReference type="AlphaFoldDB" id="A0A917PCL2"/>
<dbReference type="Proteomes" id="UP000635726">
    <property type="component" value="Unassembled WGS sequence"/>
</dbReference>
<evidence type="ECO:0000313" key="2">
    <source>
        <dbReference type="Proteomes" id="UP000635726"/>
    </source>
</evidence>
<protein>
    <submittedName>
        <fullName evidence="1">Uncharacterized protein</fullName>
    </submittedName>
</protein>
<dbReference type="EMBL" id="BMOE01000003">
    <property type="protein sequence ID" value="GGJ70935.1"/>
    <property type="molecule type" value="Genomic_DNA"/>
</dbReference>
<gene>
    <name evidence="1" type="ORF">GCM10008939_14140</name>
</gene>
<accession>A0A917PCL2</accession>
<keyword evidence="2" id="KW-1185">Reference proteome</keyword>
<comment type="caution">
    <text evidence="1">The sequence shown here is derived from an EMBL/GenBank/DDBJ whole genome shotgun (WGS) entry which is preliminary data.</text>
</comment>
<reference evidence="1" key="1">
    <citation type="journal article" date="2014" name="Int. J. Syst. Evol. Microbiol.">
        <title>Complete genome sequence of Corynebacterium casei LMG S-19264T (=DSM 44701T), isolated from a smear-ripened cheese.</title>
        <authorList>
            <consortium name="US DOE Joint Genome Institute (JGI-PGF)"/>
            <person name="Walter F."/>
            <person name="Albersmeier A."/>
            <person name="Kalinowski J."/>
            <person name="Ruckert C."/>
        </authorList>
    </citation>
    <scope>NUCLEOTIDE SEQUENCE</scope>
    <source>
        <strain evidence="1">JCM 14371</strain>
    </source>
</reference>
<sequence>MFLPGELLPALDDVLVGPLYHVLLPGGSVGTVQLRADGWVWRSLSGGRSQRGGRAELEAWLAG</sequence>
<name>A0A917PCL2_9DEIO</name>
<organism evidence="1 2">
    <name type="scientific">Deinococcus aquiradiocola</name>
    <dbReference type="NCBI Taxonomy" id="393059"/>
    <lineage>
        <taxon>Bacteria</taxon>
        <taxon>Thermotogati</taxon>
        <taxon>Deinococcota</taxon>
        <taxon>Deinococci</taxon>
        <taxon>Deinococcales</taxon>
        <taxon>Deinococcaceae</taxon>
        <taxon>Deinococcus</taxon>
    </lineage>
</organism>
<proteinExistence type="predicted"/>
<reference evidence="1" key="2">
    <citation type="submission" date="2020-09" db="EMBL/GenBank/DDBJ databases">
        <authorList>
            <person name="Sun Q."/>
            <person name="Ohkuma M."/>
        </authorList>
    </citation>
    <scope>NUCLEOTIDE SEQUENCE</scope>
    <source>
        <strain evidence="1">JCM 14371</strain>
    </source>
</reference>